<keyword evidence="1" id="KW-0472">Membrane</keyword>
<protein>
    <submittedName>
        <fullName evidence="2">Uncharacterized protein</fullName>
    </submittedName>
</protein>
<reference evidence="3" key="1">
    <citation type="journal article" date="2019" name="Int. J. Syst. Evol. Microbiol.">
        <title>The Global Catalogue of Microorganisms (GCM) 10K type strain sequencing project: providing services to taxonomists for standard genome sequencing and annotation.</title>
        <authorList>
            <consortium name="The Broad Institute Genomics Platform"/>
            <consortium name="The Broad Institute Genome Sequencing Center for Infectious Disease"/>
            <person name="Wu L."/>
            <person name="Ma J."/>
        </authorList>
    </citation>
    <scope>NUCLEOTIDE SEQUENCE [LARGE SCALE GENOMIC DNA]</scope>
    <source>
        <strain evidence="3">NBRC 100033</strain>
    </source>
</reference>
<feature type="transmembrane region" description="Helical" evidence="1">
    <location>
        <begin position="72"/>
        <end position="97"/>
    </location>
</feature>
<dbReference type="EMBL" id="BSOR01000001">
    <property type="protein sequence ID" value="GLR62592.1"/>
    <property type="molecule type" value="Genomic_DNA"/>
</dbReference>
<organism evidence="2 3">
    <name type="scientific">Marinospirillum insulare</name>
    <dbReference type="NCBI Taxonomy" id="217169"/>
    <lineage>
        <taxon>Bacteria</taxon>
        <taxon>Pseudomonadati</taxon>
        <taxon>Pseudomonadota</taxon>
        <taxon>Gammaproteobacteria</taxon>
        <taxon>Oceanospirillales</taxon>
        <taxon>Oceanospirillaceae</taxon>
        <taxon>Marinospirillum</taxon>
    </lineage>
</organism>
<sequence length="263" mass="30245">MLLKFFSLRLGLLLVLIAWVNLPMAAIQASLVPIWVGVSWLVYLTRIEVGATKRRVWLAQYLKSESFWQQKLQLGFLGKAWQLLLALFLSLFLLLQLLTAEAWVWWLLLFSLLLLAAVEWLAQRLLHNSAQATYFMVLVRRLSVFITTALLVGLMLLVRLQVSQPWLIGLNWTEALLMQLPMQGEEGVLSLLIRLSQTLDITWQWLLQNTLGNHDTSGWLGVFAWAGIFALQAAFCMAWVQLLTSVHFLFDRMSIDLKVKHEK</sequence>
<comment type="caution">
    <text evidence="2">The sequence shown here is derived from an EMBL/GenBank/DDBJ whole genome shotgun (WGS) entry which is preliminary data.</text>
</comment>
<feature type="transmembrane region" description="Helical" evidence="1">
    <location>
        <begin position="142"/>
        <end position="162"/>
    </location>
</feature>
<evidence type="ECO:0000313" key="2">
    <source>
        <dbReference type="EMBL" id="GLR62592.1"/>
    </source>
</evidence>
<evidence type="ECO:0000256" key="1">
    <source>
        <dbReference type="SAM" id="Phobius"/>
    </source>
</evidence>
<feature type="transmembrane region" description="Helical" evidence="1">
    <location>
        <begin position="35"/>
        <end position="51"/>
    </location>
</feature>
<keyword evidence="3" id="KW-1185">Reference proteome</keyword>
<feature type="transmembrane region" description="Helical" evidence="1">
    <location>
        <begin position="103"/>
        <end position="122"/>
    </location>
</feature>
<keyword evidence="1" id="KW-0812">Transmembrane</keyword>
<proteinExistence type="predicted"/>
<name>A0ABQ5ZU74_9GAMM</name>
<accession>A0ABQ5ZU74</accession>
<dbReference type="Proteomes" id="UP001156682">
    <property type="component" value="Unassembled WGS sequence"/>
</dbReference>
<feature type="transmembrane region" description="Helical" evidence="1">
    <location>
        <begin position="222"/>
        <end position="250"/>
    </location>
</feature>
<dbReference type="RefSeq" id="WP_027851570.1">
    <property type="nucleotide sequence ID" value="NZ_BSOR01000001.1"/>
</dbReference>
<keyword evidence="1" id="KW-1133">Transmembrane helix</keyword>
<gene>
    <name evidence="2" type="ORF">GCM10007878_00270</name>
</gene>
<evidence type="ECO:0000313" key="3">
    <source>
        <dbReference type="Proteomes" id="UP001156682"/>
    </source>
</evidence>